<reference evidence="2 3" key="1">
    <citation type="submission" date="2017-08" db="EMBL/GenBank/DDBJ databases">
        <title>Virgibacillus indicus sp. nov. and Virgibacillus profoundi sp. nov, two moderately halophilic bacteria isolated from marine sediment by using the Microfluidic Streak Plate.</title>
        <authorList>
            <person name="Xu B."/>
            <person name="Hu B."/>
            <person name="Wang J."/>
            <person name="Zhu Y."/>
            <person name="Huang L."/>
            <person name="Du W."/>
            <person name="Huang Y."/>
        </authorList>
    </citation>
    <scope>NUCLEOTIDE SEQUENCE [LARGE SCALE GENOMIC DNA]</scope>
    <source>
        <strain evidence="2 3">IO3-P3-H5</strain>
    </source>
</reference>
<dbReference type="OrthoDB" id="9808428at2"/>
<name>A0A2A2IHF9_9BACI</name>
<dbReference type="InterPro" id="IPR008538">
    <property type="entry name" value="Uma2"/>
</dbReference>
<dbReference type="Proteomes" id="UP000218887">
    <property type="component" value="Unassembled WGS sequence"/>
</dbReference>
<comment type="caution">
    <text evidence="2">The sequence shown here is derived from an EMBL/GenBank/DDBJ whole genome shotgun (WGS) entry which is preliminary data.</text>
</comment>
<evidence type="ECO:0000313" key="2">
    <source>
        <dbReference type="EMBL" id="PAV30962.1"/>
    </source>
</evidence>
<keyword evidence="3" id="KW-1185">Reference proteome</keyword>
<protein>
    <recommendedName>
        <fullName evidence="1">Putative restriction endonuclease domain-containing protein</fullName>
    </recommendedName>
</protein>
<dbReference type="PANTHER" id="PTHR34107:SF4">
    <property type="entry name" value="SLL1222 PROTEIN"/>
    <property type="match status" value="1"/>
</dbReference>
<feature type="domain" description="Putative restriction endonuclease" evidence="1">
    <location>
        <begin position="19"/>
        <end position="176"/>
    </location>
</feature>
<dbReference type="SUPFAM" id="SSF52980">
    <property type="entry name" value="Restriction endonuclease-like"/>
    <property type="match status" value="1"/>
</dbReference>
<dbReference type="PANTHER" id="PTHR34107">
    <property type="entry name" value="SLL0198 PROTEIN-RELATED"/>
    <property type="match status" value="1"/>
</dbReference>
<dbReference type="EMBL" id="NPOA01000002">
    <property type="protein sequence ID" value="PAV30962.1"/>
    <property type="molecule type" value="Genomic_DNA"/>
</dbReference>
<dbReference type="Gene3D" id="3.90.1570.10">
    <property type="entry name" value="tt1808, chain A"/>
    <property type="match status" value="1"/>
</dbReference>
<dbReference type="AlphaFoldDB" id="A0A2A2IHF9"/>
<accession>A0A2A2IHF9</accession>
<evidence type="ECO:0000259" key="1">
    <source>
        <dbReference type="Pfam" id="PF05685"/>
    </source>
</evidence>
<evidence type="ECO:0000313" key="3">
    <source>
        <dbReference type="Proteomes" id="UP000218887"/>
    </source>
</evidence>
<organism evidence="2 3">
    <name type="scientific">Virgibacillus profundi</name>
    <dbReference type="NCBI Taxonomy" id="2024555"/>
    <lineage>
        <taxon>Bacteria</taxon>
        <taxon>Bacillati</taxon>
        <taxon>Bacillota</taxon>
        <taxon>Bacilli</taxon>
        <taxon>Bacillales</taxon>
        <taxon>Bacillaceae</taxon>
        <taxon>Virgibacillus</taxon>
    </lineage>
</organism>
<dbReference type="Pfam" id="PF05685">
    <property type="entry name" value="Uma2"/>
    <property type="match status" value="1"/>
</dbReference>
<sequence>MYQKKTDKKPLIKETGWTVDDYYKLPMDGNQYEIINGQLDLKPSPTTTHQRVSHRLVQTLTDSCDNDYIIMHAPIDVILSDNETRQPDILMIHRSREHIIDEHAVVGPPDLVIEILSPNSAKRDRIMKKDSYASFGVPEYWIVDHKNQVIEQYVLAADGQPYELVNVFEVDDVVASKHIPCIAFIVKDGLKIK</sequence>
<dbReference type="InterPro" id="IPR011335">
    <property type="entry name" value="Restrct_endonuc-II-like"/>
</dbReference>
<dbReference type="RefSeq" id="WP_095654293.1">
    <property type="nucleotide sequence ID" value="NZ_NPOA01000002.1"/>
</dbReference>
<gene>
    <name evidence="2" type="ORF">CIL05_04405</name>
</gene>
<proteinExistence type="predicted"/>
<dbReference type="CDD" id="cd06260">
    <property type="entry name" value="DUF820-like"/>
    <property type="match status" value="1"/>
</dbReference>
<dbReference type="InterPro" id="IPR012296">
    <property type="entry name" value="Nuclease_put_TT1808"/>
</dbReference>